<dbReference type="GO" id="GO:0004176">
    <property type="term" value="F:ATP-dependent peptidase activity"/>
    <property type="evidence" value="ECO:0007669"/>
    <property type="project" value="InterPro"/>
</dbReference>
<keyword evidence="1" id="KW-0547">Nucleotide-binding</keyword>
<dbReference type="InterPro" id="IPR003593">
    <property type="entry name" value="AAA+_ATPase"/>
</dbReference>
<dbReference type="AlphaFoldDB" id="A0A317QB45"/>
<dbReference type="InterPro" id="IPR003959">
    <property type="entry name" value="ATPase_AAA_core"/>
</dbReference>
<organism evidence="3 4">
    <name type="scientific">Pseudidiomarina maritima</name>
    <dbReference type="NCBI Taxonomy" id="519453"/>
    <lineage>
        <taxon>Bacteria</taxon>
        <taxon>Pseudomonadati</taxon>
        <taxon>Pseudomonadota</taxon>
        <taxon>Gammaproteobacteria</taxon>
        <taxon>Alteromonadales</taxon>
        <taxon>Idiomarinaceae</taxon>
        <taxon>Pseudidiomarina</taxon>
    </lineage>
</organism>
<dbReference type="RefSeq" id="WP_110075429.1">
    <property type="nucleotide sequence ID" value="NZ_QGTT01000003.1"/>
</dbReference>
<keyword evidence="3" id="KW-0645">Protease</keyword>
<dbReference type="Proteomes" id="UP000246964">
    <property type="component" value="Unassembled WGS sequence"/>
</dbReference>
<keyword evidence="4" id="KW-1185">Reference proteome</keyword>
<dbReference type="Gene3D" id="1.20.58.760">
    <property type="entry name" value="Peptidase M41"/>
    <property type="match status" value="1"/>
</dbReference>
<dbReference type="Pfam" id="PF01434">
    <property type="entry name" value="Peptidase_M41"/>
    <property type="match status" value="1"/>
</dbReference>
<comment type="similarity">
    <text evidence="1">Belongs to the AAA ATPase family.</text>
</comment>
<evidence type="ECO:0000256" key="1">
    <source>
        <dbReference type="RuleBase" id="RU003651"/>
    </source>
</evidence>
<feature type="domain" description="AAA+ ATPase" evidence="2">
    <location>
        <begin position="703"/>
        <end position="838"/>
    </location>
</feature>
<evidence type="ECO:0000259" key="2">
    <source>
        <dbReference type="SMART" id="SM00382"/>
    </source>
</evidence>
<dbReference type="Gene3D" id="1.10.8.60">
    <property type="match status" value="1"/>
</dbReference>
<dbReference type="PANTHER" id="PTHR23076:SF97">
    <property type="entry name" value="ATP-DEPENDENT ZINC METALLOPROTEASE YME1L1"/>
    <property type="match status" value="1"/>
</dbReference>
<dbReference type="GO" id="GO:0016887">
    <property type="term" value="F:ATP hydrolysis activity"/>
    <property type="evidence" value="ECO:0007669"/>
    <property type="project" value="InterPro"/>
</dbReference>
<dbReference type="Pfam" id="PF07724">
    <property type="entry name" value="AAA_2"/>
    <property type="match status" value="1"/>
</dbReference>
<name>A0A317QB45_9GAMM</name>
<evidence type="ECO:0000313" key="3">
    <source>
        <dbReference type="EMBL" id="PWW14540.1"/>
    </source>
</evidence>
<dbReference type="SUPFAM" id="SSF140990">
    <property type="entry name" value="FtsH protease domain-like"/>
    <property type="match status" value="1"/>
</dbReference>
<dbReference type="SMART" id="SM00382">
    <property type="entry name" value="AAA"/>
    <property type="match status" value="2"/>
</dbReference>
<dbReference type="Gene3D" id="3.40.50.300">
    <property type="entry name" value="P-loop containing nucleotide triphosphate hydrolases"/>
    <property type="match status" value="2"/>
</dbReference>
<dbReference type="OrthoDB" id="9809379at2"/>
<dbReference type="PROSITE" id="PS00674">
    <property type="entry name" value="AAA"/>
    <property type="match status" value="1"/>
</dbReference>
<dbReference type="Pfam" id="PF00004">
    <property type="entry name" value="AAA"/>
    <property type="match status" value="1"/>
</dbReference>
<keyword evidence="3" id="KW-0378">Hydrolase</keyword>
<dbReference type="InterPro" id="IPR001270">
    <property type="entry name" value="ClpA/B"/>
</dbReference>
<dbReference type="InterPro" id="IPR000642">
    <property type="entry name" value="Peptidase_M41"/>
</dbReference>
<protein>
    <submittedName>
        <fullName evidence="3">ATP-dependent Zn protease</fullName>
    </submittedName>
</protein>
<comment type="caution">
    <text evidence="3">The sequence shown here is derived from an EMBL/GenBank/DDBJ whole genome shotgun (WGS) entry which is preliminary data.</text>
</comment>
<dbReference type="GO" id="GO:0006508">
    <property type="term" value="P:proteolysis"/>
    <property type="evidence" value="ECO:0007669"/>
    <property type="project" value="UniProtKB-KW"/>
</dbReference>
<dbReference type="InterPro" id="IPR027417">
    <property type="entry name" value="P-loop_NTPase"/>
</dbReference>
<dbReference type="InterPro" id="IPR003960">
    <property type="entry name" value="ATPase_AAA_CS"/>
</dbReference>
<dbReference type="PRINTS" id="PR00300">
    <property type="entry name" value="CLPPROTEASEA"/>
</dbReference>
<keyword evidence="1" id="KW-0067">ATP-binding</keyword>
<accession>A0A317QB45</accession>
<feature type="domain" description="AAA+ ATPase" evidence="2">
    <location>
        <begin position="217"/>
        <end position="370"/>
    </location>
</feature>
<sequence>MSLYQHPVLEAFLRQLYIANLVDAEAVMQYTKQPGGHRDPSTWDVIGIEDVQVLSALLSTPVLAELWAKRLRRTPATLVYPAVVYRFRETMDTIIPQRSFQDKTDTTKDWFRCAFEVAERFKRVFEPFVEFKLGCKFNAVSSPEHFIDLLIQYASSGDSKLFAEFIALNPPRSLADIKAHIEQLEHYLQGRVLGQSHAVRTVVRHELASGCIDNGRQRAIFTFVGPSGVGKTELARSYAHALSDATGSGYRFREFSMEAYADDKAYMKLTGSGSYYTDSALGDLTRHVQCYPRSVILFDEIEKAHPSVIQSMLSMLDSGRMTDITSNEVADFSQTIVIFTSNLGQAEFNKATGMGELDVFDVLRQAKRPGDSQPALTPELVDRLKSGAAIRFKPLSASTLLAIAELRVREYLQAGFSVVDLDFTVDFYAALLFAQLPKPSARGIQGVANNLLAGAKRDMFRQLTSAQLQQITQLQLHLDESCYERVRGSHKVLLINCPAALVAHLQQQLPRYEWQAISLVAALELKHQVSQYAAVLIAAGVSADSSSATPELAELAAAIRQLHRFAAGVPLLMVAEHTIDDDEFDLLDEVISAASLLATPTRLQRLIEVNARLQIGRRQEQRFDYDYHLQLDSSQLKISLVNPKFTTNVSSSRVIAGVPGLLRERPSVRLADVVGLQRAKAELQRVLGWLKQPELLQRRQLAMPAGIVLTGPPGTGKTMLAKAVAGETELPFLNINTHDLVSSVQHGTATKIQQIFAAARDIAPCIIFIDEIDMIAGRRDRAGADTSAVNTLLTNLDGLQAAAEPVFVIAATNYPERLDPALLRAGRLDEPVHCDLPDRAARQAFFEMFAHRYGVQLSTEQLADFAEMTQGMSGAQLEKAMRLCMLTEQVEQHGAAGLTIAQLRKAVTAAHYGAPLTSLGQSPQEKKLVAYHEAGHLLVSRLLMPHYDVPFATIEPRNNALGFVVTHKDATLAATTMAEIKAKIAMSMAGREAEAYADLGGEANTGAASDISYATQLAEAAVCQYGLDEVFGPVTPAALQQVKLTGAQADLVAERIKFWVTEGQQQAAALLAQQQELLHKIAAALYRNESLYGDEIDELFADA</sequence>
<dbReference type="InterPro" id="IPR037219">
    <property type="entry name" value="Peptidase_M41-like"/>
</dbReference>
<dbReference type="EMBL" id="QGTT01000003">
    <property type="protein sequence ID" value="PWW14540.1"/>
    <property type="molecule type" value="Genomic_DNA"/>
</dbReference>
<reference evidence="3 4" key="1">
    <citation type="submission" date="2018-05" db="EMBL/GenBank/DDBJ databases">
        <title>Freshwater and sediment microbial communities from various areas in North America, analyzing microbe dynamics in response to fracking.</title>
        <authorList>
            <person name="Lamendella R."/>
        </authorList>
    </citation>
    <scope>NUCLEOTIDE SEQUENCE [LARGE SCALE GENOMIC DNA]</scope>
    <source>
        <strain evidence="3 4">125B1</strain>
    </source>
</reference>
<dbReference type="PANTHER" id="PTHR23076">
    <property type="entry name" value="METALLOPROTEASE M41 FTSH"/>
    <property type="match status" value="1"/>
</dbReference>
<evidence type="ECO:0000313" key="4">
    <source>
        <dbReference type="Proteomes" id="UP000246964"/>
    </source>
</evidence>
<dbReference type="SUPFAM" id="SSF52540">
    <property type="entry name" value="P-loop containing nucleoside triphosphate hydrolases"/>
    <property type="match status" value="2"/>
</dbReference>
<dbReference type="GO" id="GO:0005524">
    <property type="term" value="F:ATP binding"/>
    <property type="evidence" value="ECO:0007669"/>
    <property type="project" value="UniProtKB-KW"/>
</dbReference>
<proteinExistence type="inferred from homology"/>
<dbReference type="GO" id="GO:0004222">
    <property type="term" value="F:metalloendopeptidase activity"/>
    <property type="evidence" value="ECO:0007669"/>
    <property type="project" value="InterPro"/>
</dbReference>
<gene>
    <name evidence="3" type="ORF">DET45_103233</name>
</gene>